<reference evidence="1 2" key="1">
    <citation type="journal article" date="2012" name="J. Bacteriol.">
        <title>Draft genome of Streptomyces tsukubaensis NRRL 18488, the producer of the clinically important immunosuppressant tacrolimus (FK506).</title>
        <authorList>
            <person name="Barreiro C."/>
            <person name="Prieto C."/>
            <person name="Sola-Landa A."/>
            <person name="Solera E."/>
            <person name="Martinez-Castro M."/>
            <person name="Perez-Redondo R."/>
            <person name="Garcia-Estrada C."/>
            <person name="Aparicio J.F."/>
            <person name="Fernandez-Martinez L.T."/>
            <person name="Santos-Aberturas J."/>
            <person name="Salehi-Najafabadi Z."/>
            <person name="Rodriguez-Garcia A."/>
            <person name="Tauch A."/>
            <person name="Martin J.F."/>
        </authorList>
    </citation>
    <scope>NUCLEOTIDE SEQUENCE [LARGE SCALE GENOMIC DNA]</scope>
    <source>
        <strain evidence="2">DSM 42081 / NBRC 108919 / NRRL 18488 / 9993</strain>
    </source>
</reference>
<dbReference type="Proteomes" id="UP000005940">
    <property type="component" value="Chromosome"/>
</dbReference>
<evidence type="ECO:0000313" key="1">
    <source>
        <dbReference type="EMBL" id="QKM67788.1"/>
    </source>
</evidence>
<gene>
    <name evidence="1" type="ORF">STSU_012015</name>
</gene>
<dbReference type="RefSeq" id="WP_006346956.1">
    <property type="nucleotide sequence ID" value="NZ_CP029159.1"/>
</dbReference>
<name>I2N580_STRT9</name>
<dbReference type="EMBL" id="CP029159">
    <property type="protein sequence ID" value="QKM67788.1"/>
    <property type="molecule type" value="Genomic_DNA"/>
</dbReference>
<evidence type="ECO:0000313" key="2">
    <source>
        <dbReference type="Proteomes" id="UP000005940"/>
    </source>
</evidence>
<sequence>MPDPDGLPRFHGRIVPWVTPWSAAPVLPEPLVLGLRGRGIAYRDESVHDRTDDGVLLARGRGRRATEAAGRPLYEQLDPRRQRRALARLLCQVCGEPPPRSPNGMLWLLAGPPDGDPEDVLTITPPVCPEPCAVLALEQCPALAGGHTALRVRRPRAWGYRGALHTPALLSGEDPVQLPYGDPRLPWLLADLAVIRLMGCTPIDLLRFTPASGDIA</sequence>
<protein>
    <submittedName>
        <fullName evidence="1">Uncharacterized protein</fullName>
    </submittedName>
</protein>
<keyword evidence="2" id="KW-1185">Reference proteome</keyword>
<organism evidence="1 2">
    <name type="scientific">Streptomyces tsukubensis (strain DSM 42081 / NBRC 108919 / NRRL 18488 / 9993)</name>
    <dbReference type="NCBI Taxonomy" id="1114943"/>
    <lineage>
        <taxon>Bacteria</taxon>
        <taxon>Bacillati</taxon>
        <taxon>Actinomycetota</taxon>
        <taxon>Actinomycetes</taxon>
        <taxon>Kitasatosporales</taxon>
        <taxon>Streptomycetaceae</taxon>
        <taxon>Streptomyces</taxon>
    </lineage>
</organism>
<proteinExistence type="predicted"/>
<accession>I2N580</accession>
<dbReference type="AlphaFoldDB" id="I2N580"/>